<accession>S2D9T6</accession>
<gene>
    <name evidence="2" type="ORF">A33Q_3006</name>
</gene>
<dbReference type="RefSeq" id="WP_009033411.1">
    <property type="nucleotide sequence ID" value="NZ_ALWO02000037.1"/>
</dbReference>
<evidence type="ECO:0000259" key="1">
    <source>
        <dbReference type="PROSITE" id="PS51186"/>
    </source>
</evidence>
<dbReference type="Gene3D" id="3.40.630.30">
    <property type="match status" value="1"/>
</dbReference>
<dbReference type="STRING" id="1189612.A33Q_3006"/>
<keyword evidence="3" id="KW-1185">Reference proteome</keyword>
<dbReference type="AlphaFoldDB" id="S2D9T6"/>
<feature type="domain" description="N-acetyltransferase" evidence="1">
    <location>
        <begin position="5"/>
        <end position="162"/>
    </location>
</feature>
<name>S2D9T6_INDAL</name>
<dbReference type="OrthoDB" id="5570877at2"/>
<sequence length="373" mass="42838">MSEQLKIRKARPSDISNLIEFFIQIYGEQTVFQVEAFLRYYFQSPWNKESILESNWIGLNSKDEIVSHYGGLHYKLILGENIIDTIWGVNAYTLPDWRGLGFNSTLVQKLFDANPINATLGMALDTHKFYKKLGYNVFDHQRLKRYLFLFRVEAFELVNEIGADIGKAKQLVGSPITVSHWNDPGHIVELNSQMLETHGLQLGRQVVCTTLRDEGFLKWRFLDHPFIAYKVFAFVGENGITAYLALRPELLQPSGRMVGRIVDMYGDARDLYGVISFAIQWGNNESLLYLDFSKIGELYDHVLMESGFSVLEEDDVALFPQVSAPVAKRPNHEYLALKSLEFDEPIMALGINDIYFTRMDSDRDRVAKINQIK</sequence>
<dbReference type="Proteomes" id="UP000006073">
    <property type="component" value="Unassembled WGS sequence"/>
</dbReference>
<dbReference type="InterPro" id="IPR000182">
    <property type="entry name" value="GNAT_dom"/>
</dbReference>
<dbReference type="GO" id="GO:0016747">
    <property type="term" value="F:acyltransferase activity, transferring groups other than amino-acyl groups"/>
    <property type="evidence" value="ECO:0007669"/>
    <property type="project" value="InterPro"/>
</dbReference>
<dbReference type="Pfam" id="PF13527">
    <property type="entry name" value="Acetyltransf_9"/>
    <property type="match status" value="1"/>
</dbReference>
<dbReference type="SUPFAM" id="SSF55729">
    <property type="entry name" value="Acyl-CoA N-acyltransferases (Nat)"/>
    <property type="match status" value="1"/>
</dbReference>
<proteinExistence type="predicted"/>
<evidence type="ECO:0000313" key="3">
    <source>
        <dbReference type="Proteomes" id="UP000006073"/>
    </source>
</evidence>
<protein>
    <recommendedName>
        <fullName evidence="1">N-acetyltransferase domain-containing protein</fullName>
    </recommendedName>
</protein>
<comment type="caution">
    <text evidence="2">The sequence shown here is derived from an EMBL/GenBank/DDBJ whole genome shotgun (WGS) entry which is preliminary data.</text>
</comment>
<reference evidence="2 3" key="1">
    <citation type="journal article" date="2013" name="Genome Announc.">
        <title>Draft Genome Sequence of Indibacter alkaliphilus Strain LW1T, Isolated from Lonar Lake, a Haloalkaline Lake in the Buldana District of Maharashtra, India.</title>
        <authorList>
            <person name="Singh A."/>
            <person name="Kumar Jangir P."/>
            <person name="Sharma R."/>
            <person name="Singh A."/>
            <person name="Kumar Pinnaka A."/>
            <person name="Shivaji S."/>
        </authorList>
    </citation>
    <scope>NUCLEOTIDE SEQUENCE [LARGE SCALE GENOMIC DNA]</scope>
    <source>
        <strain evidence="3">CCUG 57479 / KCTC 22604 / LW1</strain>
    </source>
</reference>
<evidence type="ECO:0000313" key="2">
    <source>
        <dbReference type="EMBL" id="EOZ95644.1"/>
    </source>
</evidence>
<dbReference type="InterPro" id="IPR016181">
    <property type="entry name" value="Acyl_CoA_acyltransferase"/>
</dbReference>
<dbReference type="EMBL" id="ALWO02000037">
    <property type="protein sequence ID" value="EOZ95644.1"/>
    <property type="molecule type" value="Genomic_DNA"/>
</dbReference>
<organism evidence="2 3">
    <name type="scientific">Indibacter alkaliphilus (strain CCUG 57479 / KCTC 22604 / LW1)</name>
    <dbReference type="NCBI Taxonomy" id="1189612"/>
    <lineage>
        <taxon>Bacteria</taxon>
        <taxon>Pseudomonadati</taxon>
        <taxon>Bacteroidota</taxon>
        <taxon>Cytophagia</taxon>
        <taxon>Cytophagales</taxon>
        <taxon>Cyclobacteriaceae</taxon>
    </lineage>
</organism>
<dbReference type="PROSITE" id="PS51186">
    <property type="entry name" value="GNAT"/>
    <property type="match status" value="1"/>
</dbReference>